<dbReference type="InterPro" id="IPR012258">
    <property type="entry name" value="Acyl-CoA_oxidase"/>
</dbReference>
<evidence type="ECO:0000256" key="2">
    <source>
        <dbReference type="ARBA" id="ARBA00022630"/>
    </source>
</evidence>
<gene>
    <name evidence="4" type="ORF">MONAX_5E023976</name>
</gene>
<evidence type="ECO:0000313" key="5">
    <source>
        <dbReference type="Proteomes" id="UP000335636"/>
    </source>
</evidence>
<dbReference type="AlphaFoldDB" id="A0A5E4AS72"/>
<evidence type="ECO:0008006" key="6">
    <source>
        <dbReference type="Google" id="ProtNLM"/>
    </source>
</evidence>
<dbReference type="GO" id="GO:0005777">
    <property type="term" value="C:peroxisome"/>
    <property type="evidence" value="ECO:0007669"/>
    <property type="project" value="InterPro"/>
</dbReference>
<keyword evidence="2" id="KW-0285">Flavoprotein</keyword>
<evidence type="ECO:0000256" key="3">
    <source>
        <dbReference type="ARBA" id="ARBA00022827"/>
    </source>
</evidence>
<comment type="caution">
    <text evidence="4">The sequence shown here is derived from an EMBL/GenBank/DDBJ whole genome shotgun (WGS) entry which is preliminary data.</text>
</comment>
<evidence type="ECO:0000313" key="4">
    <source>
        <dbReference type="EMBL" id="VTJ60035.1"/>
    </source>
</evidence>
<accession>A0A5E4AS72</accession>
<dbReference type="GO" id="GO:0003997">
    <property type="term" value="F:acyl-CoA oxidase activity"/>
    <property type="evidence" value="ECO:0007669"/>
    <property type="project" value="InterPro"/>
</dbReference>
<dbReference type="Proteomes" id="UP000335636">
    <property type="component" value="Unassembled WGS sequence"/>
</dbReference>
<sequence>MELAQDLGLGDSTLHRCLDGEFWSLKNELRRLLGGCPLFRHRYGLSLDEMRALTVPRVKFILGHTLLKRAFQEQAEKTKNFVNRGLVIGEVLSMADLATSVKEQQYTGMFAMTERGHGSNVRGIQTEATFDLAAQEFVINTPCENAQKMYIGNAMGGNYAAVFAQLIINGSSQVAGDGKSRSECCCSQSTRLCGAVSSCLRGVLCVPSSTHPQS</sequence>
<dbReference type="InterPro" id="IPR046373">
    <property type="entry name" value="Acyl-CoA_Oxase/DH_mid-dom_sf"/>
</dbReference>
<evidence type="ECO:0000256" key="1">
    <source>
        <dbReference type="ARBA" id="ARBA00001974"/>
    </source>
</evidence>
<dbReference type="PANTHER" id="PTHR10909:SF352">
    <property type="entry name" value="ACYL-COENZYME A OXIDASE-LIKE PROTEIN"/>
    <property type="match status" value="1"/>
</dbReference>
<dbReference type="Gene3D" id="2.40.110.10">
    <property type="entry name" value="Butyryl-CoA Dehydrogenase, subunit A, domain 2"/>
    <property type="match status" value="1"/>
</dbReference>
<keyword evidence="5" id="KW-1185">Reference proteome</keyword>
<dbReference type="GO" id="GO:0055088">
    <property type="term" value="P:lipid homeostasis"/>
    <property type="evidence" value="ECO:0007669"/>
    <property type="project" value="TreeGrafter"/>
</dbReference>
<reference evidence="4" key="1">
    <citation type="submission" date="2019-04" db="EMBL/GenBank/DDBJ databases">
        <authorList>
            <person name="Alioto T."/>
            <person name="Alioto T."/>
        </authorList>
    </citation>
    <scope>NUCLEOTIDE SEQUENCE [LARGE SCALE GENOMIC DNA]</scope>
</reference>
<organism evidence="4 5">
    <name type="scientific">Marmota monax</name>
    <name type="common">Woodchuck</name>
    <dbReference type="NCBI Taxonomy" id="9995"/>
    <lineage>
        <taxon>Eukaryota</taxon>
        <taxon>Metazoa</taxon>
        <taxon>Chordata</taxon>
        <taxon>Craniata</taxon>
        <taxon>Vertebrata</taxon>
        <taxon>Euteleostomi</taxon>
        <taxon>Mammalia</taxon>
        <taxon>Eutheria</taxon>
        <taxon>Euarchontoglires</taxon>
        <taxon>Glires</taxon>
        <taxon>Rodentia</taxon>
        <taxon>Sciuromorpha</taxon>
        <taxon>Sciuridae</taxon>
        <taxon>Xerinae</taxon>
        <taxon>Marmotini</taxon>
        <taxon>Marmota</taxon>
    </lineage>
</organism>
<dbReference type="GO" id="GO:0071949">
    <property type="term" value="F:FAD binding"/>
    <property type="evidence" value="ECO:0007669"/>
    <property type="project" value="InterPro"/>
</dbReference>
<proteinExistence type="predicted"/>
<dbReference type="GO" id="GO:0005504">
    <property type="term" value="F:fatty acid binding"/>
    <property type="evidence" value="ECO:0007669"/>
    <property type="project" value="TreeGrafter"/>
</dbReference>
<dbReference type="SUPFAM" id="SSF56645">
    <property type="entry name" value="Acyl-CoA dehydrogenase NM domain-like"/>
    <property type="match status" value="1"/>
</dbReference>
<dbReference type="GO" id="GO:0033540">
    <property type="term" value="P:fatty acid beta-oxidation using acyl-CoA oxidase"/>
    <property type="evidence" value="ECO:0007669"/>
    <property type="project" value="TreeGrafter"/>
</dbReference>
<dbReference type="PANTHER" id="PTHR10909">
    <property type="entry name" value="ELECTRON TRANSPORT OXIDOREDUCTASE"/>
    <property type="match status" value="1"/>
</dbReference>
<protein>
    <recommendedName>
        <fullName evidence="6">Acyl-CoA oxidase/dehydrogenase middle domain-containing protein</fullName>
    </recommendedName>
</protein>
<dbReference type="InterPro" id="IPR009100">
    <property type="entry name" value="AcylCoA_DH/oxidase_NM_dom_sf"/>
</dbReference>
<comment type="cofactor">
    <cofactor evidence="1">
        <name>FAD</name>
        <dbReference type="ChEBI" id="CHEBI:57692"/>
    </cofactor>
</comment>
<keyword evidence="3" id="KW-0274">FAD</keyword>
<dbReference type="EMBL" id="CABDUW010000137">
    <property type="protein sequence ID" value="VTJ60035.1"/>
    <property type="molecule type" value="Genomic_DNA"/>
</dbReference>
<name>A0A5E4AS72_MARMO</name>